<organism evidence="1 2">
    <name type="scientific">Oceanobacillus oncorhynchi</name>
    <dbReference type="NCBI Taxonomy" id="545501"/>
    <lineage>
        <taxon>Bacteria</taxon>
        <taxon>Bacillati</taxon>
        <taxon>Bacillota</taxon>
        <taxon>Bacilli</taxon>
        <taxon>Bacillales</taxon>
        <taxon>Bacillaceae</taxon>
        <taxon>Oceanobacillus</taxon>
    </lineage>
</organism>
<dbReference type="Proteomes" id="UP000040453">
    <property type="component" value="Unassembled WGS sequence"/>
</dbReference>
<keyword evidence="2" id="KW-1185">Reference proteome</keyword>
<gene>
    <name evidence="1" type="ORF">BN997_00147</name>
</gene>
<protein>
    <recommendedName>
        <fullName evidence="3">DUF3889 domain-containing protein</fullName>
    </recommendedName>
</protein>
<dbReference type="AlphaFoldDB" id="A0A0A1MKJ5"/>
<dbReference type="RefSeq" id="WP_042528749.1">
    <property type="nucleotide sequence ID" value="NZ_CAXOIH010000025.1"/>
</dbReference>
<reference evidence="1 2" key="1">
    <citation type="submission" date="2014-11" db="EMBL/GenBank/DDBJ databases">
        <authorList>
            <person name="Urmite Genomes Urmite Genomes"/>
        </authorList>
    </citation>
    <scope>NUCLEOTIDE SEQUENCE [LARGE SCALE GENOMIC DNA]</scope>
    <source>
        <strain evidence="1 2">Oc5</strain>
    </source>
</reference>
<dbReference type="InterPro" id="IPR024987">
    <property type="entry name" value="DUF3889"/>
</dbReference>
<proteinExistence type="predicted"/>
<accession>A0A0A1MKJ5</accession>
<name>A0A0A1MKJ5_9BACI</name>
<dbReference type="STRING" id="545501.BN997_00147"/>
<dbReference type="EMBL" id="CDGG01000001">
    <property type="protein sequence ID" value="CEI80344.1"/>
    <property type="molecule type" value="Genomic_DNA"/>
</dbReference>
<dbReference type="Gene3D" id="3.10.450.390">
    <property type="entry name" value="Protein of unknown function DUF3889"/>
    <property type="match status" value="1"/>
</dbReference>
<evidence type="ECO:0000313" key="1">
    <source>
        <dbReference type="EMBL" id="CEI80344.1"/>
    </source>
</evidence>
<dbReference type="Pfam" id="PF13028">
    <property type="entry name" value="DUF3889"/>
    <property type="match status" value="1"/>
</dbReference>
<sequence length="106" mass="12452">MNRIYRALIFAGIIIIPLLIGTWVNAEEPEYAEWGQIAMKEVKAKYPQEKIVDYLHVGRQTESENTVETFKLWLVGKEKEFGVIIDIYFKTDTKEIVEIKMRETKN</sequence>
<evidence type="ECO:0000313" key="2">
    <source>
        <dbReference type="Proteomes" id="UP000040453"/>
    </source>
</evidence>
<dbReference type="OrthoDB" id="2377048at2"/>
<evidence type="ECO:0008006" key="3">
    <source>
        <dbReference type="Google" id="ProtNLM"/>
    </source>
</evidence>